<dbReference type="Proteomes" id="UP000030746">
    <property type="component" value="Unassembled WGS sequence"/>
</dbReference>
<protein>
    <submittedName>
        <fullName evidence="2">Uncharacterized protein</fullName>
    </submittedName>
</protein>
<evidence type="ECO:0000313" key="3">
    <source>
        <dbReference type="Proteomes" id="UP000030746"/>
    </source>
</evidence>
<dbReference type="HOGENOM" id="CLU_1951219_0_0_1"/>
<dbReference type="KEGG" id="lgi:LOTGIDRAFT_174964"/>
<gene>
    <name evidence="2" type="ORF">LOTGIDRAFT_174964</name>
</gene>
<feature type="compositionally biased region" description="Low complexity" evidence="1">
    <location>
        <begin position="89"/>
        <end position="123"/>
    </location>
</feature>
<reference evidence="2 3" key="1">
    <citation type="journal article" date="2013" name="Nature">
        <title>Insights into bilaterian evolution from three spiralian genomes.</title>
        <authorList>
            <person name="Simakov O."/>
            <person name="Marletaz F."/>
            <person name="Cho S.J."/>
            <person name="Edsinger-Gonzales E."/>
            <person name="Havlak P."/>
            <person name="Hellsten U."/>
            <person name="Kuo D.H."/>
            <person name="Larsson T."/>
            <person name="Lv J."/>
            <person name="Arendt D."/>
            <person name="Savage R."/>
            <person name="Osoegawa K."/>
            <person name="de Jong P."/>
            <person name="Grimwood J."/>
            <person name="Chapman J.A."/>
            <person name="Shapiro H."/>
            <person name="Aerts A."/>
            <person name="Otillar R.P."/>
            <person name="Terry A.Y."/>
            <person name="Boore J.L."/>
            <person name="Grigoriev I.V."/>
            <person name="Lindberg D.R."/>
            <person name="Seaver E.C."/>
            <person name="Weisblat D.A."/>
            <person name="Putnam N.H."/>
            <person name="Rokhsar D.S."/>
        </authorList>
    </citation>
    <scope>NUCLEOTIDE SEQUENCE [LARGE SCALE GENOMIC DNA]</scope>
</reference>
<name>V4AN52_LOTGI</name>
<dbReference type="RefSeq" id="XP_009053104.1">
    <property type="nucleotide sequence ID" value="XM_009054856.1"/>
</dbReference>
<dbReference type="CTD" id="20242942"/>
<feature type="region of interest" description="Disordered" evidence="1">
    <location>
        <begin position="89"/>
        <end position="129"/>
    </location>
</feature>
<accession>V4AN52</accession>
<evidence type="ECO:0000256" key="1">
    <source>
        <dbReference type="SAM" id="MobiDB-lite"/>
    </source>
</evidence>
<keyword evidence="3" id="KW-1185">Reference proteome</keyword>
<feature type="compositionally biased region" description="Low complexity" evidence="1">
    <location>
        <begin position="1"/>
        <end position="13"/>
    </location>
</feature>
<dbReference type="EMBL" id="KB201541">
    <property type="protein sequence ID" value="ESO96205.1"/>
    <property type="molecule type" value="Genomic_DNA"/>
</dbReference>
<proteinExistence type="predicted"/>
<organism evidence="2 3">
    <name type="scientific">Lottia gigantea</name>
    <name type="common">Giant owl limpet</name>
    <dbReference type="NCBI Taxonomy" id="225164"/>
    <lineage>
        <taxon>Eukaryota</taxon>
        <taxon>Metazoa</taxon>
        <taxon>Spiralia</taxon>
        <taxon>Lophotrochozoa</taxon>
        <taxon>Mollusca</taxon>
        <taxon>Gastropoda</taxon>
        <taxon>Patellogastropoda</taxon>
        <taxon>Lottioidea</taxon>
        <taxon>Lottiidae</taxon>
        <taxon>Lottia</taxon>
    </lineage>
</organism>
<evidence type="ECO:0000313" key="2">
    <source>
        <dbReference type="EMBL" id="ESO96205.1"/>
    </source>
</evidence>
<sequence length="129" mass="12913">MAASLAATATTASDKAPPRLVEISSNPGTPLKVTEIKTNDTQSATTALSNLLVTPNANANINSTPLVAPSNAQIIDEKFPDKDGAVIEATATGTSPGSSASQERSLASTPPATTPSSAPNTNNLVAVNT</sequence>
<dbReference type="AlphaFoldDB" id="V4AN52"/>
<dbReference type="GeneID" id="20242942"/>
<feature type="region of interest" description="Disordered" evidence="1">
    <location>
        <begin position="1"/>
        <end position="33"/>
    </location>
</feature>